<name>A0A6P7PFI6_BETSP</name>
<proteinExistence type="predicted"/>
<dbReference type="Pfam" id="PF00386">
    <property type="entry name" value="C1q"/>
    <property type="match status" value="1"/>
</dbReference>
<gene>
    <name evidence="7" type="primary">LOC114868490</name>
</gene>
<dbReference type="PROSITE" id="PS50871">
    <property type="entry name" value="C1Q"/>
    <property type="match status" value="1"/>
</dbReference>
<dbReference type="AlphaFoldDB" id="A0A6P7PFI6"/>
<evidence type="ECO:0000259" key="5">
    <source>
        <dbReference type="PROSITE" id="PS50871"/>
    </source>
</evidence>
<dbReference type="PANTHER" id="PTHR22923:SF103">
    <property type="entry name" value="CEREBELLIN 20-RELATED"/>
    <property type="match status" value="1"/>
</dbReference>
<feature type="domain" description="C1q" evidence="5">
    <location>
        <begin position="79"/>
        <end position="223"/>
    </location>
</feature>
<dbReference type="PRINTS" id="PR00007">
    <property type="entry name" value="COMPLEMNTC1Q"/>
</dbReference>
<keyword evidence="2" id="KW-0964">Secreted</keyword>
<evidence type="ECO:0000313" key="6">
    <source>
        <dbReference type="Proteomes" id="UP000515150"/>
    </source>
</evidence>
<evidence type="ECO:0000256" key="3">
    <source>
        <dbReference type="ARBA" id="ARBA00022729"/>
    </source>
</evidence>
<sequence length="223" mass="23480">MRAIVLLCLLHGAHGYSWDAPGTNVQPLPDTSNVCLLDQASCGCCVIQKQLQVLERYIDVDISEMSAVLNNAKTTLNNIRASRSAFSVALSNSSSVSCYGPFAVNKPVLYQHVFINLGGSYSAATGVFTAPRSGAYGLAVTIYGVAAPGTALSTCASLLVNGQAAATLFEQNGQDLEDSSSAVVTVKLKAGAQVSVNLIKGCFVCDDYNHYNTFTGFLLYATD</sequence>
<dbReference type="GeneID" id="114868490"/>
<evidence type="ECO:0000256" key="4">
    <source>
        <dbReference type="SAM" id="SignalP"/>
    </source>
</evidence>
<dbReference type="KEGG" id="bspl:114868490"/>
<dbReference type="GO" id="GO:0045202">
    <property type="term" value="C:synapse"/>
    <property type="evidence" value="ECO:0007669"/>
    <property type="project" value="TreeGrafter"/>
</dbReference>
<dbReference type="InterPro" id="IPR008983">
    <property type="entry name" value="Tumour_necrosis_fac-like_dom"/>
</dbReference>
<dbReference type="InParanoid" id="A0A6P7PFI6"/>
<dbReference type="InterPro" id="IPR001073">
    <property type="entry name" value="C1q_dom"/>
</dbReference>
<evidence type="ECO:0000256" key="1">
    <source>
        <dbReference type="ARBA" id="ARBA00004613"/>
    </source>
</evidence>
<dbReference type="FunCoup" id="A0A6P7PFI6">
    <property type="interactions" value="2"/>
</dbReference>
<dbReference type="SUPFAM" id="SSF49842">
    <property type="entry name" value="TNF-like"/>
    <property type="match status" value="1"/>
</dbReference>
<protein>
    <submittedName>
        <fullName evidence="7">C1q-related factor-like</fullName>
    </submittedName>
</protein>
<dbReference type="SMART" id="SM00110">
    <property type="entry name" value="C1Q"/>
    <property type="match status" value="1"/>
</dbReference>
<comment type="subcellular location">
    <subcellularLocation>
        <location evidence="1">Secreted</location>
    </subcellularLocation>
</comment>
<evidence type="ECO:0000313" key="7">
    <source>
        <dbReference type="RefSeq" id="XP_029027969.1"/>
    </source>
</evidence>
<reference evidence="7" key="1">
    <citation type="submission" date="2025-08" db="UniProtKB">
        <authorList>
            <consortium name="RefSeq"/>
        </authorList>
    </citation>
    <scope>IDENTIFICATION</scope>
</reference>
<keyword evidence="6" id="KW-1185">Reference proteome</keyword>
<dbReference type="InterPro" id="IPR050822">
    <property type="entry name" value="Cerebellin_Synaptic_Org"/>
</dbReference>
<dbReference type="GO" id="GO:0099558">
    <property type="term" value="P:maintenance of synapse structure"/>
    <property type="evidence" value="ECO:0007669"/>
    <property type="project" value="TreeGrafter"/>
</dbReference>
<keyword evidence="3 4" id="KW-0732">Signal</keyword>
<dbReference type="OrthoDB" id="6080680at2759"/>
<feature type="signal peptide" evidence="4">
    <location>
        <begin position="1"/>
        <end position="15"/>
    </location>
</feature>
<organism evidence="6 7">
    <name type="scientific">Betta splendens</name>
    <name type="common">Siamese fighting fish</name>
    <dbReference type="NCBI Taxonomy" id="158456"/>
    <lineage>
        <taxon>Eukaryota</taxon>
        <taxon>Metazoa</taxon>
        <taxon>Chordata</taxon>
        <taxon>Craniata</taxon>
        <taxon>Vertebrata</taxon>
        <taxon>Euteleostomi</taxon>
        <taxon>Actinopterygii</taxon>
        <taxon>Neopterygii</taxon>
        <taxon>Teleostei</taxon>
        <taxon>Neoteleostei</taxon>
        <taxon>Acanthomorphata</taxon>
        <taxon>Anabantaria</taxon>
        <taxon>Anabantiformes</taxon>
        <taxon>Anabantoidei</taxon>
        <taxon>Osphronemidae</taxon>
        <taxon>Betta</taxon>
    </lineage>
</organism>
<feature type="chain" id="PRO_5028400172" evidence="4">
    <location>
        <begin position="16"/>
        <end position="223"/>
    </location>
</feature>
<dbReference type="Gene3D" id="2.60.120.40">
    <property type="match status" value="1"/>
</dbReference>
<dbReference type="PANTHER" id="PTHR22923">
    <property type="entry name" value="CEREBELLIN-RELATED"/>
    <property type="match status" value="1"/>
</dbReference>
<dbReference type="Proteomes" id="UP000515150">
    <property type="component" value="Chromosome 13"/>
</dbReference>
<dbReference type="RefSeq" id="XP_029027969.1">
    <property type="nucleotide sequence ID" value="XM_029172136.3"/>
</dbReference>
<accession>A0A6P7PFI6</accession>
<evidence type="ECO:0000256" key="2">
    <source>
        <dbReference type="ARBA" id="ARBA00022525"/>
    </source>
</evidence>
<dbReference type="GO" id="GO:0005576">
    <property type="term" value="C:extracellular region"/>
    <property type="evidence" value="ECO:0007669"/>
    <property type="project" value="UniProtKB-SubCell"/>
</dbReference>